<dbReference type="GO" id="GO:0140359">
    <property type="term" value="F:ABC-type transporter activity"/>
    <property type="evidence" value="ECO:0007669"/>
    <property type="project" value="InterPro"/>
</dbReference>
<dbReference type="RefSeq" id="WP_090507356.1">
    <property type="nucleotide sequence ID" value="NZ_FNWL01000002.1"/>
</dbReference>
<evidence type="ECO:0000256" key="4">
    <source>
        <dbReference type="ARBA" id="ARBA00022989"/>
    </source>
</evidence>
<protein>
    <submittedName>
        <fullName evidence="8">ABC-2 type transport system permease protein</fullName>
    </submittedName>
</protein>
<dbReference type="OrthoDB" id="102449at2157"/>
<evidence type="ECO:0000313" key="8">
    <source>
        <dbReference type="EMBL" id="SEH16365.1"/>
    </source>
</evidence>
<dbReference type="AlphaFoldDB" id="A0A1H6G391"/>
<dbReference type="EMBL" id="FNWL01000002">
    <property type="protein sequence ID" value="SEH16365.1"/>
    <property type="molecule type" value="Genomic_DNA"/>
</dbReference>
<sequence>MDLVALLRTEAITARRNLGLIVILLVLLPGGIVAGTAVFEQTIPRDVPVGVVAEDDATEDDVAIAEAGMAGFTSPVEYDSPAEARDGLQREEVYLVVHVPGGVMDEETDANVTVVSDRAFVPFEEPVNETVGVAESELDALVESDVTVEHETIGEERTLAEFLVPTGAFAFLTLFALVYLPYQVRSERLVLDRLQTETRLETVVASKLLFYGLALAIPAATVAGVAAWLEYDITLLSALSIASFGLTYVYLAALGLAVTFALGLRKAALFVNLGLALAVFGFSSLVYPTGFFSSIQGTISRALPTYYSTVTTRSAMIRDAPVSLYTDHLLWLAVSAVASLLALQLALVVYKRRR</sequence>
<dbReference type="GO" id="GO:0005886">
    <property type="term" value="C:plasma membrane"/>
    <property type="evidence" value="ECO:0007669"/>
    <property type="project" value="UniProtKB-SubCell"/>
</dbReference>
<dbReference type="InterPro" id="IPR051449">
    <property type="entry name" value="ABC-2_transporter_component"/>
</dbReference>
<dbReference type="PANTHER" id="PTHR30294">
    <property type="entry name" value="MEMBRANE COMPONENT OF ABC TRANSPORTER YHHJ-RELATED"/>
    <property type="match status" value="1"/>
</dbReference>
<keyword evidence="4 6" id="KW-1133">Transmembrane helix</keyword>
<dbReference type="Proteomes" id="UP000199112">
    <property type="component" value="Unassembled WGS sequence"/>
</dbReference>
<evidence type="ECO:0000256" key="3">
    <source>
        <dbReference type="ARBA" id="ARBA00022692"/>
    </source>
</evidence>
<evidence type="ECO:0000256" key="2">
    <source>
        <dbReference type="ARBA" id="ARBA00022475"/>
    </source>
</evidence>
<keyword evidence="9" id="KW-1185">Reference proteome</keyword>
<keyword evidence="3 6" id="KW-0812">Transmembrane</keyword>
<accession>A0A1H6G391</accession>
<feature type="transmembrane region" description="Helical" evidence="6">
    <location>
        <begin position="18"/>
        <end position="39"/>
    </location>
</feature>
<proteinExistence type="predicted"/>
<feature type="transmembrane region" description="Helical" evidence="6">
    <location>
        <begin position="329"/>
        <end position="350"/>
    </location>
</feature>
<evidence type="ECO:0000256" key="6">
    <source>
        <dbReference type="SAM" id="Phobius"/>
    </source>
</evidence>
<name>A0A1H6G391_9EURY</name>
<evidence type="ECO:0000259" key="7">
    <source>
        <dbReference type="Pfam" id="PF12698"/>
    </source>
</evidence>
<organism evidence="8 9">
    <name type="scientific">Natronorubrum sediminis</name>
    <dbReference type="NCBI Taxonomy" id="640943"/>
    <lineage>
        <taxon>Archaea</taxon>
        <taxon>Methanobacteriati</taxon>
        <taxon>Methanobacteriota</taxon>
        <taxon>Stenosarchaea group</taxon>
        <taxon>Halobacteria</taxon>
        <taxon>Halobacteriales</taxon>
        <taxon>Natrialbaceae</taxon>
        <taxon>Natronorubrum</taxon>
    </lineage>
</organism>
<evidence type="ECO:0000256" key="1">
    <source>
        <dbReference type="ARBA" id="ARBA00004651"/>
    </source>
</evidence>
<evidence type="ECO:0000313" key="9">
    <source>
        <dbReference type="Proteomes" id="UP000199112"/>
    </source>
</evidence>
<feature type="transmembrane region" description="Helical" evidence="6">
    <location>
        <begin position="235"/>
        <end position="262"/>
    </location>
</feature>
<dbReference type="PANTHER" id="PTHR30294:SF29">
    <property type="entry name" value="MULTIDRUG ABC TRANSPORTER PERMEASE YBHS-RELATED"/>
    <property type="match status" value="1"/>
</dbReference>
<feature type="transmembrane region" description="Helical" evidence="6">
    <location>
        <begin position="269"/>
        <end position="287"/>
    </location>
</feature>
<evidence type="ECO:0000256" key="5">
    <source>
        <dbReference type="ARBA" id="ARBA00023136"/>
    </source>
</evidence>
<feature type="transmembrane region" description="Helical" evidence="6">
    <location>
        <begin position="162"/>
        <end position="182"/>
    </location>
</feature>
<feature type="domain" description="ABC-2 type transporter transmembrane" evidence="7">
    <location>
        <begin position="22"/>
        <end position="342"/>
    </location>
</feature>
<dbReference type="Pfam" id="PF12698">
    <property type="entry name" value="ABC2_membrane_3"/>
    <property type="match status" value="1"/>
</dbReference>
<keyword evidence="5 6" id="KW-0472">Membrane</keyword>
<reference evidence="9" key="1">
    <citation type="submission" date="2016-10" db="EMBL/GenBank/DDBJ databases">
        <authorList>
            <person name="Varghese N."/>
            <person name="Submissions S."/>
        </authorList>
    </citation>
    <scope>NUCLEOTIDE SEQUENCE [LARGE SCALE GENOMIC DNA]</scope>
    <source>
        <strain evidence="9">CGMCC 1.8981</strain>
    </source>
</reference>
<dbReference type="InterPro" id="IPR013525">
    <property type="entry name" value="ABC2_TM"/>
</dbReference>
<feature type="transmembrane region" description="Helical" evidence="6">
    <location>
        <begin position="208"/>
        <end position="229"/>
    </location>
</feature>
<comment type="subcellular location">
    <subcellularLocation>
        <location evidence="1">Cell membrane</location>
        <topology evidence="1">Multi-pass membrane protein</topology>
    </subcellularLocation>
</comment>
<keyword evidence="2" id="KW-1003">Cell membrane</keyword>
<gene>
    <name evidence="8" type="ORF">SAMN04487967_2576</name>
</gene>